<dbReference type="AlphaFoldDB" id="X0Y843"/>
<comment type="caution">
    <text evidence="1">The sequence shown here is derived from an EMBL/GenBank/DDBJ whole genome shotgun (WGS) entry which is preliminary data.</text>
</comment>
<reference evidence="1" key="1">
    <citation type="journal article" date="2014" name="Front. Microbiol.">
        <title>High frequency of phylogenetically diverse reductive dehalogenase-homologous genes in deep subseafloor sedimentary metagenomes.</title>
        <authorList>
            <person name="Kawai M."/>
            <person name="Futagami T."/>
            <person name="Toyoda A."/>
            <person name="Takaki Y."/>
            <person name="Nishi S."/>
            <person name="Hori S."/>
            <person name="Arai W."/>
            <person name="Tsubouchi T."/>
            <person name="Morono Y."/>
            <person name="Uchiyama I."/>
            <person name="Ito T."/>
            <person name="Fujiyama A."/>
            <person name="Inagaki F."/>
            <person name="Takami H."/>
        </authorList>
    </citation>
    <scope>NUCLEOTIDE SEQUENCE</scope>
    <source>
        <strain evidence="1">Expedition CK06-06</strain>
    </source>
</reference>
<gene>
    <name evidence="1" type="ORF">S01H1_81099</name>
</gene>
<protein>
    <submittedName>
        <fullName evidence="1">Uncharacterized protein</fullName>
    </submittedName>
</protein>
<name>X0Y843_9ZZZZ</name>
<proteinExistence type="predicted"/>
<accession>X0Y843</accession>
<organism evidence="1">
    <name type="scientific">marine sediment metagenome</name>
    <dbReference type="NCBI Taxonomy" id="412755"/>
    <lineage>
        <taxon>unclassified sequences</taxon>
        <taxon>metagenomes</taxon>
        <taxon>ecological metagenomes</taxon>
    </lineage>
</organism>
<dbReference type="EMBL" id="BARS01054843">
    <property type="protein sequence ID" value="GAG52034.1"/>
    <property type="molecule type" value="Genomic_DNA"/>
</dbReference>
<evidence type="ECO:0000313" key="1">
    <source>
        <dbReference type="EMBL" id="GAG52034.1"/>
    </source>
</evidence>
<sequence length="168" mass="18140">MDAASGMTGREMTHSEMAEWEAAYAHVNPSSGLALERGLDWFGTTADPGDYQTGRTSSPFVETAAWVAIGAAYLRANLRVPPTDIAVARWGRPGLQSSDWVMKGGANYRNYVLSGKWQPGFTNQFAPYACGEAFVVPSSSVIRGPGFWGTVKYPLGQRMYVGPGFPPP</sequence>